<gene>
    <name evidence="2" type="ORF">ILYODFUR_018638</name>
</gene>
<feature type="signal peptide" evidence="1">
    <location>
        <begin position="1"/>
        <end position="25"/>
    </location>
</feature>
<keyword evidence="1" id="KW-0732">Signal</keyword>
<evidence type="ECO:0008006" key="4">
    <source>
        <dbReference type="Google" id="ProtNLM"/>
    </source>
</evidence>
<sequence length="106" mass="12140">MCVRACMRQACVCVFYMCGVMGVAGRGSNEREGNLFRTFVLIMFVSGTRLGKNQGLRLMDKLLIRWELNIFLWPPAGFLLHMHQYNISSDTSNLFVHQAFSYISSH</sequence>
<protein>
    <recommendedName>
        <fullName evidence="4">Secreted protein</fullName>
    </recommendedName>
</protein>
<evidence type="ECO:0000313" key="2">
    <source>
        <dbReference type="EMBL" id="MEQ2233116.1"/>
    </source>
</evidence>
<dbReference type="Proteomes" id="UP001482620">
    <property type="component" value="Unassembled WGS sequence"/>
</dbReference>
<evidence type="ECO:0000313" key="3">
    <source>
        <dbReference type="Proteomes" id="UP001482620"/>
    </source>
</evidence>
<comment type="caution">
    <text evidence="2">The sequence shown here is derived from an EMBL/GenBank/DDBJ whole genome shotgun (WGS) entry which is preliminary data.</text>
</comment>
<organism evidence="2 3">
    <name type="scientific">Ilyodon furcidens</name>
    <name type="common">goldbreast splitfin</name>
    <dbReference type="NCBI Taxonomy" id="33524"/>
    <lineage>
        <taxon>Eukaryota</taxon>
        <taxon>Metazoa</taxon>
        <taxon>Chordata</taxon>
        <taxon>Craniata</taxon>
        <taxon>Vertebrata</taxon>
        <taxon>Euteleostomi</taxon>
        <taxon>Actinopterygii</taxon>
        <taxon>Neopterygii</taxon>
        <taxon>Teleostei</taxon>
        <taxon>Neoteleostei</taxon>
        <taxon>Acanthomorphata</taxon>
        <taxon>Ovalentaria</taxon>
        <taxon>Atherinomorphae</taxon>
        <taxon>Cyprinodontiformes</taxon>
        <taxon>Goodeidae</taxon>
        <taxon>Ilyodon</taxon>
    </lineage>
</organism>
<accession>A0ABV0TJY5</accession>
<dbReference type="EMBL" id="JAHRIQ010036578">
    <property type="protein sequence ID" value="MEQ2233116.1"/>
    <property type="molecule type" value="Genomic_DNA"/>
</dbReference>
<feature type="chain" id="PRO_5047418141" description="Secreted protein" evidence="1">
    <location>
        <begin position="26"/>
        <end position="106"/>
    </location>
</feature>
<keyword evidence="3" id="KW-1185">Reference proteome</keyword>
<reference evidence="2 3" key="1">
    <citation type="submission" date="2021-06" db="EMBL/GenBank/DDBJ databases">
        <authorList>
            <person name="Palmer J.M."/>
        </authorList>
    </citation>
    <scope>NUCLEOTIDE SEQUENCE [LARGE SCALE GENOMIC DNA]</scope>
    <source>
        <strain evidence="3">if_2019</strain>
        <tissue evidence="2">Muscle</tissue>
    </source>
</reference>
<proteinExistence type="predicted"/>
<name>A0ABV0TJY5_9TELE</name>
<evidence type="ECO:0000256" key="1">
    <source>
        <dbReference type="SAM" id="SignalP"/>
    </source>
</evidence>